<reference evidence="2 3" key="1">
    <citation type="submission" date="2020-08" db="EMBL/GenBank/DDBJ databases">
        <title>Genomic Encyclopedia of Type Strains, Phase IV (KMG-IV): sequencing the most valuable type-strain genomes for metagenomic binning, comparative biology and taxonomic classification.</title>
        <authorList>
            <person name="Goeker M."/>
        </authorList>
    </citation>
    <scope>NUCLEOTIDE SEQUENCE [LARGE SCALE GENOMIC DNA]</scope>
    <source>
        <strain evidence="2 3">DSM 27471</strain>
    </source>
</reference>
<protein>
    <recommendedName>
        <fullName evidence="4">Por secretion system C-terminal sorting domain-containing protein</fullName>
    </recommendedName>
</protein>
<dbReference type="AlphaFoldDB" id="A0A7W5DTB3"/>
<comment type="caution">
    <text evidence="2">The sequence shown here is derived from an EMBL/GenBank/DDBJ whole genome shotgun (WGS) entry which is preliminary data.</text>
</comment>
<evidence type="ECO:0000313" key="2">
    <source>
        <dbReference type="EMBL" id="MBB3187858.1"/>
    </source>
</evidence>
<dbReference type="EMBL" id="JACHYB010000002">
    <property type="protein sequence ID" value="MBB3187858.1"/>
    <property type="molecule type" value="Genomic_DNA"/>
</dbReference>
<evidence type="ECO:0000256" key="1">
    <source>
        <dbReference type="SAM" id="SignalP"/>
    </source>
</evidence>
<dbReference type="RefSeq" id="WP_183413673.1">
    <property type="nucleotide sequence ID" value="NZ_JACHYB010000002.1"/>
</dbReference>
<feature type="chain" id="PRO_5030585055" description="Por secretion system C-terminal sorting domain-containing protein" evidence="1">
    <location>
        <begin position="22"/>
        <end position="357"/>
    </location>
</feature>
<sequence>MKNSYASFFFPLFICMLLTVAGVKAQQTPVTVLYKHRNLPQAGDSLIKQQEAWIDPGAAGQNITWDFRTAKAVNDSYNVRYRALSTDTTRIGAIEHRTLYRYQVTGDSLWQTGYENATTEMTYTRPELAMRYPFRYGDTISFHFTGTGEYCHRIPLHVEGTTTVTADGTGTLYTPLGLQFKNALRIKSLRNYTQTGVDSVQMQLVTYSWYVWGNRYPIFETIETTSQKSGAAQTEHHVASFFFPPEEQAQSERDTTDWEQPNPAATPNPIDAVFTRCRLLPNPVETELRIEYTLTRDATISFSIHDQMGIAQIVTRPKQETAGQYTEVVQMGGLHMGIYPLYVTVDNMVKQLQVMKK</sequence>
<feature type="signal peptide" evidence="1">
    <location>
        <begin position="1"/>
        <end position="21"/>
    </location>
</feature>
<keyword evidence="3" id="KW-1185">Reference proteome</keyword>
<organism evidence="2 3">
    <name type="scientific">Microbacter margulisiae</name>
    <dbReference type="NCBI Taxonomy" id="1350067"/>
    <lineage>
        <taxon>Bacteria</taxon>
        <taxon>Pseudomonadati</taxon>
        <taxon>Bacteroidota</taxon>
        <taxon>Bacteroidia</taxon>
        <taxon>Bacteroidales</taxon>
        <taxon>Porphyromonadaceae</taxon>
        <taxon>Microbacter</taxon>
    </lineage>
</organism>
<keyword evidence="1" id="KW-0732">Signal</keyword>
<accession>A0A7W5DTB3</accession>
<proteinExistence type="predicted"/>
<gene>
    <name evidence="2" type="ORF">FHX64_002056</name>
</gene>
<dbReference type="Proteomes" id="UP000544222">
    <property type="component" value="Unassembled WGS sequence"/>
</dbReference>
<name>A0A7W5DTB3_9PORP</name>
<evidence type="ECO:0008006" key="4">
    <source>
        <dbReference type="Google" id="ProtNLM"/>
    </source>
</evidence>
<evidence type="ECO:0000313" key="3">
    <source>
        <dbReference type="Proteomes" id="UP000544222"/>
    </source>
</evidence>